<dbReference type="InterPro" id="IPR036188">
    <property type="entry name" value="FAD/NAD-bd_sf"/>
</dbReference>
<name>A0A269ZEB2_9MICO</name>
<evidence type="ECO:0000256" key="8">
    <source>
        <dbReference type="HAMAP-Rule" id="MF_00212"/>
    </source>
</evidence>
<dbReference type="GeneID" id="99772255"/>
<feature type="compositionally biased region" description="Low complexity" evidence="9">
    <location>
        <begin position="501"/>
        <end position="510"/>
    </location>
</feature>
<dbReference type="AlphaFoldDB" id="A0A269ZEB2"/>
<evidence type="ECO:0000256" key="4">
    <source>
        <dbReference type="ARBA" id="ARBA00022532"/>
    </source>
</evidence>
<evidence type="ECO:0000313" key="13">
    <source>
        <dbReference type="Proteomes" id="UP000216867"/>
    </source>
</evidence>
<gene>
    <name evidence="12" type="primary">mqo_1</name>
    <name evidence="8" type="synonym">mqo</name>
    <name evidence="11" type="ORF">B8X04_05205</name>
    <name evidence="12" type="ORF">NCTC12391_00192</name>
</gene>
<evidence type="ECO:0000313" key="14">
    <source>
        <dbReference type="Proteomes" id="UP000386281"/>
    </source>
</evidence>
<feature type="region of interest" description="Disordered" evidence="9">
    <location>
        <begin position="496"/>
        <end position="522"/>
    </location>
</feature>
<keyword evidence="6 8" id="KW-0274">FAD</keyword>
<evidence type="ECO:0000313" key="11">
    <source>
        <dbReference type="EMBL" id="PAK96158.1"/>
    </source>
</evidence>
<dbReference type="PANTHER" id="PTHR43104:SF2">
    <property type="entry name" value="L-2-HYDROXYGLUTARATE DEHYDROGENASE, MITOCHONDRIAL"/>
    <property type="match status" value="1"/>
</dbReference>
<keyword evidence="10" id="KW-0812">Transmembrane</keyword>
<dbReference type="GO" id="GO:0008924">
    <property type="term" value="F:L-malate dehydrogenase (quinone) activity"/>
    <property type="evidence" value="ECO:0007669"/>
    <property type="project" value="UniProtKB-UniRule"/>
</dbReference>
<evidence type="ECO:0000256" key="1">
    <source>
        <dbReference type="ARBA" id="ARBA00001139"/>
    </source>
</evidence>
<keyword evidence="7 8" id="KW-0560">Oxidoreductase</keyword>
<reference evidence="12 14" key="2">
    <citation type="submission" date="2019-02" db="EMBL/GenBank/DDBJ databases">
        <authorList>
            <consortium name="Pathogen Informatics"/>
        </authorList>
    </citation>
    <scope>NUCLEOTIDE SEQUENCE [LARGE SCALE GENOMIC DNA]</scope>
    <source>
        <strain evidence="12 14">3012STDY7078520</strain>
    </source>
</reference>
<evidence type="ECO:0000313" key="12">
    <source>
        <dbReference type="EMBL" id="VEW10397.1"/>
    </source>
</evidence>
<dbReference type="GO" id="GO:0006099">
    <property type="term" value="P:tricarboxylic acid cycle"/>
    <property type="evidence" value="ECO:0007669"/>
    <property type="project" value="UniProtKB-UniRule"/>
</dbReference>
<organism evidence="11 13">
    <name type="scientific">Brevibacterium casei</name>
    <dbReference type="NCBI Taxonomy" id="33889"/>
    <lineage>
        <taxon>Bacteria</taxon>
        <taxon>Bacillati</taxon>
        <taxon>Actinomycetota</taxon>
        <taxon>Actinomycetes</taxon>
        <taxon>Micrococcales</taxon>
        <taxon>Brevibacteriaceae</taxon>
        <taxon>Brevibacterium</taxon>
    </lineage>
</organism>
<feature type="transmembrane region" description="Helical" evidence="10">
    <location>
        <begin position="12"/>
        <end position="34"/>
    </location>
</feature>
<dbReference type="EMBL" id="CAACXN010000005">
    <property type="protein sequence ID" value="VEW10397.1"/>
    <property type="molecule type" value="Genomic_DNA"/>
</dbReference>
<reference evidence="11 13" key="1">
    <citation type="submission" date="2017-04" db="EMBL/GenBank/DDBJ databases">
        <title>Kefir bacterial isolates.</title>
        <authorList>
            <person name="Kim Y."/>
            <person name="Blasche S."/>
            <person name="Patil K.R."/>
        </authorList>
    </citation>
    <scope>NUCLEOTIDE SEQUENCE [LARGE SCALE GENOMIC DNA]</scope>
    <source>
        <strain evidence="11 13">OG2</strain>
    </source>
</reference>
<dbReference type="InterPro" id="IPR006231">
    <property type="entry name" value="MQO"/>
</dbReference>
<dbReference type="UniPathway" id="UPA00223">
    <property type="reaction ID" value="UER01008"/>
</dbReference>
<dbReference type="SUPFAM" id="SSF51905">
    <property type="entry name" value="FAD/NAD(P)-binding domain"/>
    <property type="match status" value="1"/>
</dbReference>
<proteinExistence type="inferred from homology"/>
<dbReference type="GO" id="GO:0047545">
    <property type="term" value="F:(S)-2-hydroxyglutarate dehydrogenase activity"/>
    <property type="evidence" value="ECO:0007669"/>
    <property type="project" value="TreeGrafter"/>
</dbReference>
<keyword evidence="5 8" id="KW-0285">Flavoprotein</keyword>
<dbReference type="NCBIfam" id="TIGR01320">
    <property type="entry name" value="mal_quin_oxido"/>
    <property type="match status" value="1"/>
</dbReference>
<dbReference type="Proteomes" id="UP000216867">
    <property type="component" value="Unassembled WGS sequence"/>
</dbReference>
<keyword evidence="10" id="KW-1133">Transmembrane helix</keyword>
<dbReference type="EC" id="1.1.5.4" evidence="8"/>
<dbReference type="HAMAP" id="MF_00212">
    <property type="entry name" value="MQO"/>
    <property type="match status" value="1"/>
</dbReference>
<dbReference type="Gene3D" id="3.30.9.10">
    <property type="entry name" value="D-Amino Acid Oxidase, subunit A, domain 2"/>
    <property type="match status" value="1"/>
</dbReference>
<dbReference type="NCBIfam" id="NF003606">
    <property type="entry name" value="PRK05257.2-1"/>
    <property type="match status" value="1"/>
</dbReference>
<evidence type="ECO:0000256" key="2">
    <source>
        <dbReference type="ARBA" id="ARBA00001974"/>
    </source>
</evidence>
<keyword evidence="10" id="KW-0472">Membrane</keyword>
<comment type="similarity">
    <text evidence="8">Belongs to the MQO family.</text>
</comment>
<evidence type="ECO:0000256" key="3">
    <source>
        <dbReference type="ARBA" id="ARBA00005012"/>
    </source>
</evidence>
<dbReference type="Proteomes" id="UP000386281">
    <property type="component" value="Unassembled WGS sequence"/>
</dbReference>
<comment type="cofactor">
    <cofactor evidence="2 8">
        <name>FAD</name>
        <dbReference type="ChEBI" id="CHEBI:57692"/>
    </cofactor>
</comment>
<dbReference type="PANTHER" id="PTHR43104">
    <property type="entry name" value="L-2-HYDROXYGLUTARATE DEHYDROGENASE, MITOCHONDRIAL"/>
    <property type="match status" value="1"/>
</dbReference>
<comment type="catalytic activity">
    <reaction evidence="1 8">
        <text>(S)-malate + a quinone = a quinol + oxaloacetate</text>
        <dbReference type="Rhea" id="RHEA:46012"/>
        <dbReference type="ChEBI" id="CHEBI:15589"/>
        <dbReference type="ChEBI" id="CHEBI:16452"/>
        <dbReference type="ChEBI" id="CHEBI:24646"/>
        <dbReference type="ChEBI" id="CHEBI:132124"/>
        <dbReference type="EC" id="1.1.5.4"/>
    </reaction>
</comment>
<evidence type="ECO:0000256" key="10">
    <source>
        <dbReference type="SAM" id="Phobius"/>
    </source>
</evidence>
<dbReference type="Gene3D" id="3.50.50.60">
    <property type="entry name" value="FAD/NAD(P)-binding domain"/>
    <property type="match status" value="1"/>
</dbReference>
<dbReference type="Pfam" id="PF06039">
    <property type="entry name" value="Mqo"/>
    <property type="match status" value="1"/>
</dbReference>
<dbReference type="EMBL" id="NCWY01000004">
    <property type="protein sequence ID" value="PAK96158.1"/>
    <property type="molecule type" value="Genomic_DNA"/>
</dbReference>
<keyword evidence="4 8" id="KW-0816">Tricarboxylic acid cycle</keyword>
<accession>A0A269ZEB2</accession>
<evidence type="ECO:0000256" key="7">
    <source>
        <dbReference type="ARBA" id="ARBA00023002"/>
    </source>
</evidence>
<protein>
    <recommendedName>
        <fullName evidence="8">Probable malate:quinone oxidoreductase</fullName>
        <ecNumber evidence="8">1.1.5.4</ecNumber>
    </recommendedName>
    <alternativeName>
        <fullName evidence="8">MQO</fullName>
    </alternativeName>
    <alternativeName>
        <fullName evidence="8">Malate dehydrogenase [quinone]</fullName>
    </alternativeName>
</protein>
<dbReference type="RefSeq" id="WP_095375769.1">
    <property type="nucleotide sequence ID" value="NZ_CAACXN010000005.1"/>
</dbReference>
<evidence type="ECO:0000256" key="9">
    <source>
        <dbReference type="SAM" id="MobiDB-lite"/>
    </source>
</evidence>
<dbReference type="NCBIfam" id="NF003611">
    <property type="entry name" value="PRK05257.3-2"/>
    <property type="match status" value="1"/>
</dbReference>
<evidence type="ECO:0000256" key="5">
    <source>
        <dbReference type="ARBA" id="ARBA00022630"/>
    </source>
</evidence>
<comment type="pathway">
    <text evidence="3 8">Carbohydrate metabolism; tricarboxylic acid cycle; oxaloacetate from (S)-malate (quinone route): step 1/1.</text>
</comment>
<sequence length="522" mass="56201">MPRTPRTETLPYADVVLIGGGIMSATLGSLLAVLEPSWRIVVLEKSGDLASESSDPWNNAGTGHSGFCELNYMPDPNDGTKPAAIARQFQLSRQWWSHLAEAGLINPSTFVHRTAHMNLVFSDRDVAYLRRRVDTLRTDPLFADMEYSEDAEEIAAWAPLTMEGRGPDGSVAASRVRRGTDVDFGALTRALTSVITAEGGGEVLTGHTVTGLSRDGDGWMVTGTIGETPATGGSRFAIRAGTVFVGAGGFALRLLQKARVPEVKGYAVLPVGAAFYRCSVPAVVRRHNAKVYGQADVGAPPMSVPHLDKRVVDDEEHLLFGPFATFSTKLLKRGRLSDFFTTLRPGNLHVVAAAGLQNLSLVRYLIGELAASPAKKFAQLRRYYPNARPNEWELIPAGQRAQLVTPDPKRVGVLQQGTELVVSADGSIAGLLGASPGASTAVPIMVDLLRRSFPAQWRRSWEERMIDAVPDLARQDWSAEAVAASEVRTDRALGLGRDEASAAGESEAFSRVPARPSSVPRL</sequence>
<evidence type="ECO:0000256" key="6">
    <source>
        <dbReference type="ARBA" id="ARBA00022827"/>
    </source>
</evidence>